<organism evidence="1 2">
    <name type="scientific">Rhododendron molle</name>
    <name type="common">Chinese azalea</name>
    <name type="synonym">Azalea mollis</name>
    <dbReference type="NCBI Taxonomy" id="49168"/>
    <lineage>
        <taxon>Eukaryota</taxon>
        <taxon>Viridiplantae</taxon>
        <taxon>Streptophyta</taxon>
        <taxon>Embryophyta</taxon>
        <taxon>Tracheophyta</taxon>
        <taxon>Spermatophyta</taxon>
        <taxon>Magnoliopsida</taxon>
        <taxon>eudicotyledons</taxon>
        <taxon>Gunneridae</taxon>
        <taxon>Pentapetalae</taxon>
        <taxon>asterids</taxon>
        <taxon>Ericales</taxon>
        <taxon>Ericaceae</taxon>
        <taxon>Ericoideae</taxon>
        <taxon>Rhodoreae</taxon>
        <taxon>Rhododendron</taxon>
    </lineage>
</organism>
<proteinExistence type="predicted"/>
<gene>
    <name evidence="1" type="ORF">RHMOL_Rhmol02G0204400</name>
</gene>
<protein>
    <submittedName>
        <fullName evidence="1">Uncharacterized protein</fullName>
    </submittedName>
</protein>
<dbReference type="EMBL" id="CM046389">
    <property type="protein sequence ID" value="KAI8568493.1"/>
    <property type="molecule type" value="Genomic_DNA"/>
</dbReference>
<comment type="caution">
    <text evidence="1">The sequence shown here is derived from an EMBL/GenBank/DDBJ whole genome shotgun (WGS) entry which is preliminary data.</text>
</comment>
<evidence type="ECO:0000313" key="1">
    <source>
        <dbReference type="EMBL" id="KAI8568493.1"/>
    </source>
</evidence>
<name>A0ACC0PVC6_RHOML</name>
<reference evidence="1" key="1">
    <citation type="submission" date="2022-02" db="EMBL/GenBank/DDBJ databases">
        <title>Plant Genome Project.</title>
        <authorList>
            <person name="Zhang R.-G."/>
        </authorList>
    </citation>
    <scope>NUCLEOTIDE SEQUENCE</scope>
    <source>
        <strain evidence="1">AT1</strain>
    </source>
</reference>
<dbReference type="Proteomes" id="UP001062846">
    <property type="component" value="Chromosome 2"/>
</dbReference>
<evidence type="ECO:0000313" key="2">
    <source>
        <dbReference type="Proteomes" id="UP001062846"/>
    </source>
</evidence>
<accession>A0ACC0PVC6</accession>
<sequence>METGGPPAVVVKKVPLTPKAEIHKRFGEKACYTVEEVHEPTHNGCPGLAIPQKGPSLYRCCLQLPEFSVVSETFRKKMDAKQSAAAMALEKLGINPATDTAAQDPSDALVARLLYLFSNEFLIDLGIVGHLYLNQLIWTFEVLIDNVLLICVIGVKFLSSPHPLSCHFRAALQRAGHLSCLVPISILAIYDAKLGSLCKTINPKVESDPLLIMSLVLKAAHRSSGSVTTREDQLSLQRGNPYPPEIMQTLFNQQSSLAGSIWILAILIPCSEEKAVVPLMLKVAPNDYYLDVIAQKLGLCDASTVIISRTIGKASLEMRLYFCAPKSCLGELSSGLLHSAEAVYPEGSLNKRGSYLSGQLIHGDAILASIGYKWKSSDLFYEDVSLRTYYRILVSKTPSGLYKLSRDAVLAAELPAAFTSRTNWRGSFPRELLRTFCCHHRLSEPVFSIVSNPLESLTKFPGSPKKLKVTESSNQVINEGANDISGSVPTGSRETFSCEVKIFSRCQDLIIKCSPKQSFKKQNDAFQNASLRVLSWLNKYFKKLDMALEELTSCGEVLDIQFDSQLFIKEFSLAVSVYTFWQSIGVQEEDKVLDSACINQLNRILGDKVSFIDLKGPDSGVSPSNGWLVCIVYSICLVTGGEYEKELVESTEDFEFEIGSGAVISCLESVVAQMSVGQSARFYMKFPPQELIVASARDPSLILPVLTPGGCSLECTTTLLRVTEPLEDRMEQALFSPPLSKQRVDYAVQHIKESCASSLVDFGCGSGSLLESLLEFPTSLEKIVGVDLSRKSLAHAAKILYSKLSTSSDANASSTFIKSVLLFDGSITIFDSRLYGFDIGTCLEVIEHMEEDQAHLFGDIVLSKFCPRILIVSTPNYEYNVILQRSTPQEEDPDDSNHQQSCKFRNHDHKFEWTREQFGRWASDLAARHNYSVEFSGVGGATDKEPGFASQIALFRRGDECPRNADVTHKYSVIWEWNST</sequence>
<keyword evidence="2" id="KW-1185">Reference proteome</keyword>